<evidence type="ECO:0000313" key="2">
    <source>
        <dbReference type="WBParaSite" id="nRc.2.0.1.t14455-RA"/>
    </source>
</evidence>
<dbReference type="WBParaSite" id="nRc.2.0.1.t14455-RA">
    <property type="protein sequence ID" value="nRc.2.0.1.t14455-RA"/>
    <property type="gene ID" value="nRc.2.0.1.g14455"/>
</dbReference>
<proteinExistence type="predicted"/>
<sequence>MLTIPFNAVMEDSCSKPSDKGVFFQGKVTGGAQIDSVPVCESSSCETRVKHVRTKTMHDDEQRFEFWEPDMELIPRVYRLIFGRENYTQ</sequence>
<organism evidence="1 2">
    <name type="scientific">Romanomermis culicivorax</name>
    <name type="common">Nematode worm</name>
    <dbReference type="NCBI Taxonomy" id="13658"/>
    <lineage>
        <taxon>Eukaryota</taxon>
        <taxon>Metazoa</taxon>
        <taxon>Ecdysozoa</taxon>
        <taxon>Nematoda</taxon>
        <taxon>Enoplea</taxon>
        <taxon>Dorylaimia</taxon>
        <taxon>Mermithida</taxon>
        <taxon>Mermithoidea</taxon>
        <taxon>Mermithidae</taxon>
        <taxon>Romanomermis</taxon>
    </lineage>
</organism>
<evidence type="ECO:0000313" key="1">
    <source>
        <dbReference type="Proteomes" id="UP000887565"/>
    </source>
</evidence>
<protein>
    <submittedName>
        <fullName evidence="2">Uncharacterized protein</fullName>
    </submittedName>
</protein>
<keyword evidence="1" id="KW-1185">Reference proteome</keyword>
<dbReference type="Proteomes" id="UP000887565">
    <property type="component" value="Unplaced"/>
</dbReference>
<dbReference type="AlphaFoldDB" id="A0A915IKW3"/>
<accession>A0A915IKW3</accession>
<reference evidence="2" key="1">
    <citation type="submission" date="2022-11" db="UniProtKB">
        <authorList>
            <consortium name="WormBaseParasite"/>
        </authorList>
    </citation>
    <scope>IDENTIFICATION</scope>
</reference>
<name>A0A915IKW3_ROMCU</name>